<dbReference type="HOGENOM" id="CLU_3015112_0_0_1"/>
<dbReference type="Proteomes" id="UP000054018">
    <property type="component" value="Unassembled WGS sequence"/>
</dbReference>
<evidence type="ECO:0000313" key="3">
    <source>
        <dbReference type="Proteomes" id="UP000054018"/>
    </source>
</evidence>
<sequence>MVIGLVCRWLEFLFAAESFVDTRWPTLVETVPLIPFFLSPNPRSLTDTTFFLLLNK</sequence>
<feature type="chain" id="PRO_5012745880" evidence="1">
    <location>
        <begin position="16"/>
        <end position="56"/>
    </location>
</feature>
<reference evidence="3" key="2">
    <citation type="submission" date="2015-01" db="EMBL/GenBank/DDBJ databases">
        <title>Evolutionary Origins and Diversification of the Mycorrhizal Mutualists.</title>
        <authorList>
            <consortium name="DOE Joint Genome Institute"/>
            <consortium name="Mycorrhizal Genomics Consortium"/>
            <person name="Kohler A."/>
            <person name="Kuo A."/>
            <person name="Nagy L.G."/>
            <person name="Floudas D."/>
            <person name="Copeland A."/>
            <person name="Barry K.W."/>
            <person name="Cichocki N."/>
            <person name="Veneault-Fourrey C."/>
            <person name="LaButti K."/>
            <person name="Lindquist E.A."/>
            <person name="Lipzen A."/>
            <person name="Lundell T."/>
            <person name="Morin E."/>
            <person name="Murat C."/>
            <person name="Riley R."/>
            <person name="Ohm R."/>
            <person name="Sun H."/>
            <person name="Tunlid A."/>
            <person name="Henrissat B."/>
            <person name="Grigoriev I.V."/>
            <person name="Hibbett D.S."/>
            <person name="Martin F."/>
        </authorList>
    </citation>
    <scope>NUCLEOTIDE SEQUENCE [LARGE SCALE GENOMIC DNA]</scope>
    <source>
        <strain evidence="3">441</strain>
    </source>
</reference>
<proteinExistence type="predicted"/>
<reference evidence="2 3" key="1">
    <citation type="submission" date="2014-04" db="EMBL/GenBank/DDBJ databases">
        <authorList>
            <consortium name="DOE Joint Genome Institute"/>
            <person name="Kuo A."/>
            <person name="Kohler A."/>
            <person name="Costa M.D."/>
            <person name="Nagy L.G."/>
            <person name="Floudas D."/>
            <person name="Copeland A."/>
            <person name="Barry K.W."/>
            <person name="Cichocki N."/>
            <person name="Veneault-Fourrey C."/>
            <person name="LaButti K."/>
            <person name="Lindquist E.A."/>
            <person name="Lipzen A."/>
            <person name="Lundell T."/>
            <person name="Morin E."/>
            <person name="Murat C."/>
            <person name="Sun H."/>
            <person name="Tunlid A."/>
            <person name="Henrissat B."/>
            <person name="Grigoriev I.V."/>
            <person name="Hibbett D.S."/>
            <person name="Martin F."/>
            <person name="Nordberg H.P."/>
            <person name="Cantor M.N."/>
            <person name="Hua S.X."/>
        </authorList>
    </citation>
    <scope>NUCLEOTIDE SEQUENCE [LARGE SCALE GENOMIC DNA]</scope>
    <source>
        <strain evidence="2 3">441</strain>
    </source>
</reference>
<evidence type="ECO:0000313" key="2">
    <source>
        <dbReference type="EMBL" id="KIK20747.1"/>
    </source>
</evidence>
<keyword evidence="1" id="KW-0732">Signal</keyword>
<name>A0A0C9ZE59_9AGAM</name>
<accession>A0A0C9ZE59</accession>
<evidence type="ECO:0000256" key="1">
    <source>
        <dbReference type="SAM" id="SignalP"/>
    </source>
</evidence>
<protein>
    <submittedName>
        <fullName evidence="2">Unplaced genomic scaffold scaffold_76, whole genome shotgun sequence</fullName>
    </submittedName>
</protein>
<keyword evidence="3" id="KW-1185">Reference proteome</keyword>
<feature type="signal peptide" evidence="1">
    <location>
        <begin position="1"/>
        <end position="15"/>
    </location>
</feature>
<organism evidence="2 3">
    <name type="scientific">Pisolithus microcarpus 441</name>
    <dbReference type="NCBI Taxonomy" id="765257"/>
    <lineage>
        <taxon>Eukaryota</taxon>
        <taxon>Fungi</taxon>
        <taxon>Dikarya</taxon>
        <taxon>Basidiomycota</taxon>
        <taxon>Agaricomycotina</taxon>
        <taxon>Agaricomycetes</taxon>
        <taxon>Agaricomycetidae</taxon>
        <taxon>Boletales</taxon>
        <taxon>Sclerodermatineae</taxon>
        <taxon>Pisolithaceae</taxon>
        <taxon>Pisolithus</taxon>
    </lineage>
</organism>
<gene>
    <name evidence="2" type="ORF">PISMIDRAFT_576781</name>
</gene>
<dbReference type="EMBL" id="KN833760">
    <property type="protein sequence ID" value="KIK20747.1"/>
    <property type="molecule type" value="Genomic_DNA"/>
</dbReference>
<dbReference type="AlphaFoldDB" id="A0A0C9ZE59"/>